<comment type="similarity">
    <text evidence="5">Belongs to the 4-toluene sulfonate uptake permease (TSUP) (TC 2.A.102) family.</text>
</comment>
<evidence type="ECO:0000256" key="3">
    <source>
        <dbReference type="ARBA" id="ARBA00022989"/>
    </source>
</evidence>
<dbReference type="InterPro" id="IPR002781">
    <property type="entry name" value="TM_pro_TauE-like"/>
</dbReference>
<evidence type="ECO:0000256" key="4">
    <source>
        <dbReference type="ARBA" id="ARBA00023136"/>
    </source>
</evidence>
<dbReference type="GO" id="GO:0005886">
    <property type="term" value="C:plasma membrane"/>
    <property type="evidence" value="ECO:0007669"/>
    <property type="project" value="UniProtKB-SubCell"/>
</dbReference>
<feature type="transmembrane region" description="Helical" evidence="5">
    <location>
        <begin position="147"/>
        <end position="173"/>
    </location>
</feature>
<dbReference type="Pfam" id="PF01925">
    <property type="entry name" value="TauE"/>
    <property type="match status" value="1"/>
</dbReference>
<comment type="subcellular location">
    <subcellularLocation>
        <location evidence="5">Cell membrane</location>
        <topology evidence="5">Multi-pass membrane protein</topology>
    </subcellularLocation>
    <subcellularLocation>
        <location evidence="1">Membrane</location>
        <topology evidence="1">Multi-pass membrane protein</topology>
    </subcellularLocation>
</comment>
<evidence type="ECO:0000313" key="6">
    <source>
        <dbReference type="EMBL" id="UOO79983.1"/>
    </source>
</evidence>
<name>A0AAE9KJ35_9NEIS</name>
<gene>
    <name evidence="6" type="ORF">LVJ78_02900</name>
</gene>
<dbReference type="EMBL" id="CP091507">
    <property type="protein sequence ID" value="UOO79983.1"/>
    <property type="molecule type" value="Genomic_DNA"/>
</dbReference>
<keyword evidence="3 5" id="KW-1133">Transmembrane helix</keyword>
<feature type="transmembrane region" description="Helical" evidence="5">
    <location>
        <begin position="185"/>
        <end position="204"/>
    </location>
</feature>
<accession>A0AAE9KJ35</accession>
<keyword evidence="4 5" id="KW-0472">Membrane</keyword>
<dbReference type="RefSeq" id="WP_132954570.1">
    <property type="nucleotide sequence ID" value="NZ_CP091507.1"/>
</dbReference>
<proteinExistence type="inferred from homology"/>
<protein>
    <recommendedName>
        <fullName evidence="5">Probable membrane transporter protein</fullName>
    </recommendedName>
</protein>
<organism evidence="6 7">
    <name type="scientific">Uruburuella suis</name>
    <dbReference type="NCBI Taxonomy" id="252130"/>
    <lineage>
        <taxon>Bacteria</taxon>
        <taxon>Pseudomonadati</taxon>
        <taxon>Pseudomonadota</taxon>
        <taxon>Betaproteobacteria</taxon>
        <taxon>Neisseriales</taxon>
        <taxon>Neisseriaceae</taxon>
        <taxon>Uruburuella</taxon>
    </lineage>
</organism>
<dbReference type="Proteomes" id="UP000829756">
    <property type="component" value="Chromosome"/>
</dbReference>
<dbReference type="KEGG" id="usu:LVJ78_02900"/>
<reference evidence="6" key="2">
    <citation type="journal article" date="2022" name="Res Sq">
        <title>Evolution of multicellular longitudinally dividing oral cavity symbionts (Neisseriaceae).</title>
        <authorList>
            <person name="Nyongesa S."/>
            <person name="Weber P."/>
            <person name="Bernet E."/>
            <person name="Pullido F."/>
            <person name="Nieckarz M."/>
            <person name="Delaby M."/>
            <person name="Nieves C."/>
            <person name="Viehboeck T."/>
            <person name="Krause N."/>
            <person name="Rivera-Millot A."/>
            <person name="Nakamura A."/>
            <person name="Vischer N."/>
            <person name="VanNieuwenhze M."/>
            <person name="Brun Y."/>
            <person name="Cava F."/>
            <person name="Bulgheresi S."/>
            <person name="Veyrier F."/>
        </authorList>
    </citation>
    <scope>NUCLEOTIDE SEQUENCE</scope>
    <source>
        <strain evidence="6">1258/02</strain>
    </source>
</reference>
<dbReference type="AlphaFoldDB" id="A0AAE9KJ35"/>
<feature type="transmembrane region" description="Helical" evidence="5">
    <location>
        <begin position="216"/>
        <end position="236"/>
    </location>
</feature>
<sequence length="270" mass="28104">MWNIEMILVMLAVGSIAGFIAGLLGIGGGMIIVPVVLWVLQMKGLGGIEHAQHLAVGTSFAIMVFTTFSSVMAQQRKGSVDWAVVRRMAPGMVVGVMIGSMLAKRLSNEALQIFFIVFVVLVALKTLTDAKPKPTRSLPGPAGLAAVGSLFGMASSWVGIGGGSLSVPFMLYCNVPVRTAVGTSAGLAWPIAVAGAVGYLYSGWNVAGLPEGTLGFWYLPAVAVLSVATMLFAPLGVKAAHKLPPEKLKLAFGLLLLVIAARMLWGLLAA</sequence>
<evidence type="ECO:0000256" key="1">
    <source>
        <dbReference type="ARBA" id="ARBA00004141"/>
    </source>
</evidence>
<feature type="transmembrane region" description="Helical" evidence="5">
    <location>
        <begin position="110"/>
        <end position="127"/>
    </location>
</feature>
<evidence type="ECO:0000256" key="5">
    <source>
        <dbReference type="RuleBase" id="RU363041"/>
    </source>
</evidence>
<feature type="transmembrane region" description="Helical" evidence="5">
    <location>
        <begin position="51"/>
        <end position="72"/>
    </location>
</feature>
<feature type="transmembrane region" description="Helical" evidence="5">
    <location>
        <begin position="248"/>
        <end position="268"/>
    </location>
</feature>
<keyword evidence="5" id="KW-1003">Cell membrane</keyword>
<feature type="transmembrane region" description="Helical" evidence="5">
    <location>
        <begin position="6"/>
        <end position="39"/>
    </location>
</feature>
<evidence type="ECO:0000313" key="7">
    <source>
        <dbReference type="Proteomes" id="UP000829756"/>
    </source>
</evidence>
<reference evidence="6" key="1">
    <citation type="submission" date="2021-12" db="EMBL/GenBank/DDBJ databases">
        <authorList>
            <person name="Veyrier F.J."/>
        </authorList>
    </citation>
    <scope>NUCLEOTIDE SEQUENCE</scope>
    <source>
        <strain evidence="6">1258/02</strain>
    </source>
</reference>
<dbReference type="PANTHER" id="PTHR43483">
    <property type="entry name" value="MEMBRANE TRANSPORTER PROTEIN HI_0806-RELATED"/>
    <property type="match status" value="1"/>
</dbReference>
<dbReference type="PANTHER" id="PTHR43483:SF3">
    <property type="entry name" value="MEMBRANE TRANSPORTER PROTEIN HI_0806-RELATED"/>
    <property type="match status" value="1"/>
</dbReference>
<evidence type="ECO:0000256" key="2">
    <source>
        <dbReference type="ARBA" id="ARBA00022692"/>
    </source>
</evidence>
<keyword evidence="2 5" id="KW-0812">Transmembrane</keyword>